<keyword evidence="2" id="KW-1185">Reference proteome</keyword>
<dbReference type="OrthoDB" id="9810236at2"/>
<dbReference type="Proteomes" id="UP000006062">
    <property type="component" value="Chromosome"/>
</dbReference>
<organism evidence="1 2">
    <name type="scientific">Thiocystis violascens (strain ATCC 17096 / DSM 198 / 6111)</name>
    <name type="common">Chromatium violascens</name>
    <dbReference type="NCBI Taxonomy" id="765911"/>
    <lineage>
        <taxon>Bacteria</taxon>
        <taxon>Pseudomonadati</taxon>
        <taxon>Pseudomonadota</taxon>
        <taxon>Gammaproteobacteria</taxon>
        <taxon>Chromatiales</taxon>
        <taxon>Chromatiaceae</taxon>
        <taxon>Thiocystis</taxon>
    </lineage>
</organism>
<dbReference type="AlphaFoldDB" id="I3YH45"/>
<sequence length="117" mass="13572">MTNAFARWEEMPDVQTLLRGKVKQESFLVLNEEEDGLRRDLEAALAVKDRWDRREALRQLAAALQQRTVTVYARQGFHPEDYAEPIGPFWLLKPGYYHPDSGLDLRLDEEDPATCIL</sequence>
<name>I3YH45_THIV6</name>
<dbReference type="HOGENOM" id="CLU_2083824_0_0_6"/>
<protein>
    <submittedName>
        <fullName evidence="1">Uncharacterized protein</fullName>
    </submittedName>
</protein>
<dbReference type="KEGG" id="tvi:Thivi_4517"/>
<accession>I3YH45</accession>
<reference evidence="1 2" key="1">
    <citation type="submission" date="2012-06" db="EMBL/GenBank/DDBJ databases">
        <title>Complete sequence of Thiocystis violascens DSM 198.</title>
        <authorList>
            <consortium name="US DOE Joint Genome Institute"/>
            <person name="Lucas S."/>
            <person name="Han J."/>
            <person name="Lapidus A."/>
            <person name="Cheng J.-F."/>
            <person name="Goodwin L."/>
            <person name="Pitluck S."/>
            <person name="Peters L."/>
            <person name="Ovchinnikova G."/>
            <person name="Teshima H."/>
            <person name="Detter J.C."/>
            <person name="Han C."/>
            <person name="Tapia R."/>
            <person name="Land M."/>
            <person name="Hauser L."/>
            <person name="Kyrpides N."/>
            <person name="Ivanova N."/>
            <person name="Pagani I."/>
            <person name="Vogl K."/>
            <person name="Liu Z."/>
            <person name="Frigaard N.-U."/>
            <person name="Bryant D."/>
            <person name="Woyke T."/>
        </authorList>
    </citation>
    <scope>NUCLEOTIDE SEQUENCE [LARGE SCALE GENOMIC DNA]</scope>
    <source>
        <strain evidence="2">ATCC 17096 / DSM 198 / 6111</strain>
    </source>
</reference>
<dbReference type="EMBL" id="CP003154">
    <property type="protein sequence ID" value="AFL76313.1"/>
    <property type="molecule type" value="Genomic_DNA"/>
</dbReference>
<dbReference type="RefSeq" id="WP_014780685.1">
    <property type="nucleotide sequence ID" value="NC_018012.1"/>
</dbReference>
<evidence type="ECO:0000313" key="1">
    <source>
        <dbReference type="EMBL" id="AFL76313.1"/>
    </source>
</evidence>
<dbReference type="STRING" id="765911.Thivi_4517"/>
<gene>
    <name evidence="1" type="ordered locus">Thivi_4517</name>
</gene>
<proteinExistence type="predicted"/>
<evidence type="ECO:0000313" key="2">
    <source>
        <dbReference type="Proteomes" id="UP000006062"/>
    </source>
</evidence>